<evidence type="ECO:0000256" key="1">
    <source>
        <dbReference type="ARBA" id="ARBA00010830"/>
    </source>
</evidence>
<evidence type="ECO:0000259" key="5">
    <source>
        <dbReference type="PROSITE" id="PS51109"/>
    </source>
</evidence>
<feature type="domain" description="G5" evidence="5">
    <location>
        <begin position="210"/>
        <end position="290"/>
    </location>
</feature>
<evidence type="ECO:0000313" key="6">
    <source>
        <dbReference type="EMBL" id="MBB5912737.1"/>
    </source>
</evidence>
<keyword evidence="7" id="KW-1185">Reference proteome</keyword>
<dbReference type="Proteomes" id="UP000540412">
    <property type="component" value="Unassembled WGS sequence"/>
</dbReference>
<keyword evidence="3" id="KW-0378">Hydrolase</keyword>
<protein>
    <submittedName>
        <fullName evidence="6">Uncharacterized protein YabE (DUF348 family)</fullName>
    </submittedName>
</protein>
<dbReference type="Pfam" id="PF07501">
    <property type="entry name" value="G5"/>
    <property type="match status" value="1"/>
</dbReference>
<proteinExistence type="inferred from homology"/>
<name>A0A7W9UH38_9NOCA</name>
<keyword evidence="4" id="KW-1133">Transmembrane helix</keyword>
<dbReference type="PANTHER" id="PTHR39160">
    <property type="entry name" value="CELL WALL-BINDING PROTEIN YOCH"/>
    <property type="match status" value="1"/>
</dbReference>
<evidence type="ECO:0000256" key="2">
    <source>
        <dbReference type="ARBA" id="ARBA00022729"/>
    </source>
</evidence>
<dbReference type="EMBL" id="JACHIT010000001">
    <property type="protein sequence ID" value="MBB5912737.1"/>
    <property type="molecule type" value="Genomic_DNA"/>
</dbReference>
<dbReference type="PROSITE" id="PS51109">
    <property type="entry name" value="G5"/>
    <property type="match status" value="1"/>
</dbReference>
<evidence type="ECO:0000256" key="4">
    <source>
        <dbReference type="SAM" id="Phobius"/>
    </source>
</evidence>
<dbReference type="Gene3D" id="1.10.530.10">
    <property type="match status" value="1"/>
</dbReference>
<sequence>MPDFRIPALERINTSRSPLLYAAIAAMLITLIVGAALAIMHRKTVTVVIDGQESSFTTMSGDVRGVLKAAGFGLGNRDVVFPSAGDVVLDGATVKLNRARQVSLTMDGRVTKVWTTGATVADALTQLNIPSDVFVSPSRPTTLPLEGASLAVTSPRTVLLADNGEAPGYVRMAAPTVGELLQVQGVPLIDQDSVEPPASTTLKDGMKITVTRKRVENRVERVALDPTDNEIEDPELNMSRTVVENPGKPGVQDVTFAVSIVNGEEVDKQPISNKVIVPAQPKTVRKGAKPGTEVPPVRDGAVWDALAQCESHGNWAINTGNGFYGGIQFDQNTWERQGGTKYAPRADQATREEQIAIAEVTRARQGWGAWPACTSRLGIS</sequence>
<dbReference type="SMART" id="SM01208">
    <property type="entry name" value="G5"/>
    <property type="match status" value="1"/>
</dbReference>
<keyword evidence="4" id="KW-0472">Membrane</keyword>
<dbReference type="GO" id="GO:0016787">
    <property type="term" value="F:hydrolase activity"/>
    <property type="evidence" value="ECO:0007669"/>
    <property type="project" value="UniProtKB-KW"/>
</dbReference>
<dbReference type="InterPro" id="IPR010618">
    <property type="entry name" value="RPF"/>
</dbReference>
<dbReference type="InterPro" id="IPR051933">
    <property type="entry name" value="Resuscitation_pf_RpfB"/>
</dbReference>
<evidence type="ECO:0000313" key="7">
    <source>
        <dbReference type="Proteomes" id="UP000540412"/>
    </source>
</evidence>
<dbReference type="CDD" id="cd13925">
    <property type="entry name" value="RPF"/>
    <property type="match status" value="1"/>
</dbReference>
<dbReference type="InterPro" id="IPR011098">
    <property type="entry name" value="G5_dom"/>
</dbReference>
<dbReference type="PANTHER" id="PTHR39160:SF4">
    <property type="entry name" value="RESUSCITATION-PROMOTING FACTOR RPFB"/>
    <property type="match status" value="1"/>
</dbReference>
<feature type="transmembrane region" description="Helical" evidence="4">
    <location>
        <begin position="20"/>
        <end position="40"/>
    </location>
</feature>
<dbReference type="SUPFAM" id="SSF53955">
    <property type="entry name" value="Lysozyme-like"/>
    <property type="match status" value="1"/>
</dbReference>
<dbReference type="InterPro" id="IPR023346">
    <property type="entry name" value="Lysozyme-like_dom_sf"/>
</dbReference>
<comment type="similarity">
    <text evidence="1">Belongs to the transglycosylase family. Rpf subfamily.</text>
</comment>
<dbReference type="AlphaFoldDB" id="A0A7W9UH38"/>
<keyword evidence="4" id="KW-0812">Transmembrane</keyword>
<dbReference type="InterPro" id="IPR007137">
    <property type="entry name" value="DUF348"/>
</dbReference>
<dbReference type="Gene3D" id="2.20.230.10">
    <property type="entry name" value="Resuscitation-promoting factor rpfb"/>
    <property type="match status" value="1"/>
</dbReference>
<dbReference type="Pfam" id="PF03990">
    <property type="entry name" value="DUF348"/>
    <property type="match status" value="3"/>
</dbReference>
<comment type="caution">
    <text evidence="6">The sequence shown here is derived from an EMBL/GenBank/DDBJ whole genome shotgun (WGS) entry which is preliminary data.</text>
</comment>
<dbReference type="Pfam" id="PF06737">
    <property type="entry name" value="Transglycosylas"/>
    <property type="match status" value="1"/>
</dbReference>
<reference evidence="6 7" key="1">
    <citation type="submission" date="2020-08" db="EMBL/GenBank/DDBJ databases">
        <title>Sequencing the genomes of 1000 actinobacteria strains.</title>
        <authorList>
            <person name="Klenk H.-P."/>
        </authorList>
    </citation>
    <scope>NUCLEOTIDE SEQUENCE [LARGE SCALE GENOMIC DNA]</scope>
    <source>
        <strain evidence="6 7">DSM 43582</strain>
    </source>
</reference>
<gene>
    <name evidence="6" type="ORF">BJY24_001604</name>
</gene>
<evidence type="ECO:0000256" key="3">
    <source>
        <dbReference type="ARBA" id="ARBA00022801"/>
    </source>
</evidence>
<organism evidence="6 7">
    <name type="scientific">Nocardia transvalensis</name>
    <dbReference type="NCBI Taxonomy" id="37333"/>
    <lineage>
        <taxon>Bacteria</taxon>
        <taxon>Bacillati</taxon>
        <taxon>Actinomycetota</taxon>
        <taxon>Actinomycetes</taxon>
        <taxon>Mycobacteriales</taxon>
        <taxon>Nocardiaceae</taxon>
        <taxon>Nocardia</taxon>
    </lineage>
</organism>
<keyword evidence="2" id="KW-0732">Signal</keyword>
<accession>A0A7W9UH38</accession>